<dbReference type="Proteomes" id="UP001209318">
    <property type="component" value="Unassembled WGS sequence"/>
</dbReference>
<protein>
    <submittedName>
        <fullName evidence="2">DinB family protein</fullName>
    </submittedName>
</protein>
<comment type="caution">
    <text evidence="2">The sequence shown here is derived from an EMBL/GenBank/DDBJ whole genome shotgun (WGS) entry which is preliminary data.</text>
</comment>
<name>A0AAE3IYL0_9BACI</name>
<keyword evidence="3" id="KW-1185">Reference proteome</keyword>
<evidence type="ECO:0000313" key="2">
    <source>
        <dbReference type="EMBL" id="MCU9614430.1"/>
    </source>
</evidence>
<accession>A0AAE3IYL0</accession>
<gene>
    <name evidence="2" type="ORF">OEV98_12870</name>
</gene>
<dbReference type="Pfam" id="PF12867">
    <property type="entry name" value="DinB_2"/>
    <property type="match status" value="1"/>
</dbReference>
<organism evidence="2 3">
    <name type="scientific">Perspicuibacillus lycopersici</name>
    <dbReference type="NCBI Taxonomy" id="1325689"/>
    <lineage>
        <taxon>Bacteria</taxon>
        <taxon>Bacillati</taxon>
        <taxon>Bacillota</taxon>
        <taxon>Bacilli</taxon>
        <taxon>Bacillales</taxon>
        <taxon>Bacillaceae</taxon>
        <taxon>Perspicuibacillus</taxon>
    </lineage>
</organism>
<dbReference type="InterPro" id="IPR024775">
    <property type="entry name" value="DinB-like"/>
</dbReference>
<sequence>MEKTIFHHMDTVRGITEQTIQRIGEQIADVVPDGFNNNIRWNLGHIPVVQEALVFGTLGEKQALPEAFSEYFRPGSKPADWTSEPPTLEEIATVLSNQKLRIREALQGRLEETLPKPFTLPAGITFQTVSETLLFSCVHEGFHIEAIKRIYRFAKRQK</sequence>
<dbReference type="Gene3D" id="1.20.120.450">
    <property type="entry name" value="dinb family like domain"/>
    <property type="match status" value="1"/>
</dbReference>
<feature type="domain" description="DinB-like" evidence="1">
    <location>
        <begin position="9"/>
        <end position="146"/>
    </location>
</feature>
<dbReference type="AlphaFoldDB" id="A0AAE3IYL0"/>
<evidence type="ECO:0000313" key="3">
    <source>
        <dbReference type="Proteomes" id="UP001209318"/>
    </source>
</evidence>
<dbReference type="EMBL" id="JAOUSF010000004">
    <property type="protein sequence ID" value="MCU9614430.1"/>
    <property type="molecule type" value="Genomic_DNA"/>
</dbReference>
<evidence type="ECO:0000259" key="1">
    <source>
        <dbReference type="Pfam" id="PF12867"/>
    </source>
</evidence>
<dbReference type="InterPro" id="IPR034660">
    <property type="entry name" value="DinB/YfiT-like"/>
</dbReference>
<dbReference type="SUPFAM" id="SSF109854">
    <property type="entry name" value="DinB/YfiT-like putative metalloenzymes"/>
    <property type="match status" value="1"/>
</dbReference>
<dbReference type="RefSeq" id="WP_263073705.1">
    <property type="nucleotide sequence ID" value="NZ_JAOUSF010000004.1"/>
</dbReference>
<proteinExistence type="predicted"/>
<reference evidence="2" key="1">
    <citation type="submission" date="2022-10" db="EMBL/GenBank/DDBJ databases">
        <title>Description of Fervidibacillus gen. nov. in the family Fervidibacillaceae fam. nov. with two species, Fervidibacillus albus sp. nov., and Fervidibacillus halotolerans sp. nov., isolated from tidal flat sediments.</title>
        <authorList>
            <person name="Kwon K.K."/>
            <person name="Yang S.-H."/>
        </authorList>
    </citation>
    <scope>NUCLEOTIDE SEQUENCE</scope>
    <source>
        <strain evidence="2">JCM 19140</strain>
    </source>
</reference>